<evidence type="ECO:0000259" key="8">
    <source>
        <dbReference type="PROSITE" id="PS50930"/>
    </source>
</evidence>
<evidence type="ECO:0000256" key="3">
    <source>
        <dbReference type="ARBA" id="ARBA00023015"/>
    </source>
</evidence>
<name>A0ABP8I4J6_9BACT</name>
<dbReference type="Pfam" id="PF00072">
    <property type="entry name" value="Response_reg"/>
    <property type="match status" value="1"/>
</dbReference>
<dbReference type="Pfam" id="PF04397">
    <property type="entry name" value="LytTR"/>
    <property type="match status" value="1"/>
</dbReference>
<reference evidence="10" key="1">
    <citation type="journal article" date="2019" name="Int. J. Syst. Evol. Microbiol.">
        <title>The Global Catalogue of Microorganisms (GCM) 10K type strain sequencing project: providing services to taxonomists for standard genome sequencing and annotation.</title>
        <authorList>
            <consortium name="The Broad Institute Genomics Platform"/>
            <consortium name="The Broad Institute Genome Sequencing Center for Infectious Disease"/>
            <person name="Wu L."/>
            <person name="Ma J."/>
        </authorList>
    </citation>
    <scope>NUCLEOTIDE SEQUENCE [LARGE SCALE GENOMIC DNA]</scope>
    <source>
        <strain evidence="10">JCM 17923</strain>
    </source>
</reference>
<gene>
    <name evidence="9" type="ORF">GCM10023185_09390</name>
</gene>
<dbReference type="SUPFAM" id="SSF52172">
    <property type="entry name" value="CheY-like"/>
    <property type="match status" value="1"/>
</dbReference>
<evidence type="ECO:0000313" key="10">
    <source>
        <dbReference type="Proteomes" id="UP001501153"/>
    </source>
</evidence>
<evidence type="ECO:0000256" key="6">
    <source>
        <dbReference type="PROSITE-ProRule" id="PRU00169"/>
    </source>
</evidence>
<evidence type="ECO:0000256" key="4">
    <source>
        <dbReference type="ARBA" id="ARBA00023125"/>
    </source>
</evidence>
<evidence type="ECO:0000313" key="9">
    <source>
        <dbReference type="EMBL" id="GAA4351039.1"/>
    </source>
</evidence>
<dbReference type="CDD" id="cd17534">
    <property type="entry name" value="REC_DC-like"/>
    <property type="match status" value="1"/>
</dbReference>
<dbReference type="SMART" id="SM00448">
    <property type="entry name" value="REC"/>
    <property type="match status" value="1"/>
</dbReference>
<keyword evidence="5" id="KW-0804">Transcription</keyword>
<dbReference type="InterPro" id="IPR011006">
    <property type="entry name" value="CheY-like_superfamily"/>
</dbReference>
<dbReference type="Proteomes" id="UP001501153">
    <property type="component" value="Unassembled WGS sequence"/>
</dbReference>
<keyword evidence="3" id="KW-0805">Transcription regulation</keyword>
<proteinExistence type="predicted"/>
<dbReference type="PANTHER" id="PTHR48111">
    <property type="entry name" value="REGULATOR OF RPOS"/>
    <property type="match status" value="1"/>
</dbReference>
<dbReference type="PANTHER" id="PTHR48111:SF1">
    <property type="entry name" value="TWO-COMPONENT RESPONSE REGULATOR ORR33"/>
    <property type="match status" value="1"/>
</dbReference>
<sequence length="259" mass="28643">MSKIQILIVEDERLYGDLLCEYLEELGHEPLGPVPTAAQAVALFEALKPDLVLLDIGLRGPVDGVELARQLSSRQPVPLIFITAFTDRPTFERARAVGALAFITKPFSQHTVQNAVELALLNFARQAASSPESEPLTRPPAWEQDVLVRDAFFLKDREGLVKVPYSEALYIEAGEKYCVLVLASGHRYPLRMSLRDAARGLAGQDFVQVHRAYVINARHLEGLDPVGYTVQVAGRTLPLGRSHKDELLRRLNLIDGQGG</sequence>
<evidence type="ECO:0000256" key="1">
    <source>
        <dbReference type="ARBA" id="ARBA00022553"/>
    </source>
</evidence>
<keyword evidence="2" id="KW-0902">Two-component regulatory system</keyword>
<dbReference type="Gene3D" id="2.40.50.1020">
    <property type="entry name" value="LytTr DNA-binding domain"/>
    <property type="match status" value="1"/>
</dbReference>
<evidence type="ECO:0000259" key="7">
    <source>
        <dbReference type="PROSITE" id="PS50110"/>
    </source>
</evidence>
<dbReference type="InterPro" id="IPR001789">
    <property type="entry name" value="Sig_transdc_resp-reg_receiver"/>
</dbReference>
<feature type="domain" description="Response regulatory" evidence="7">
    <location>
        <begin position="5"/>
        <end position="120"/>
    </location>
</feature>
<accession>A0ABP8I4J6</accession>
<keyword evidence="10" id="KW-1185">Reference proteome</keyword>
<comment type="caution">
    <text evidence="9">The sequence shown here is derived from an EMBL/GenBank/DDBJ whole genome shotgun (WGS) entry which is preliminary data.</text>
</comment>
<feature type="domain" description="HTH LytTR-type" evidence="8">
    <location>
        <begin position="152"/>
        <end position="253"/>
    </location>
</feature>
<keyword evidence="1 6" id="KW-0597">Phosphoprotein</keyword>
<evidence type="ECO:0000256" key="2">
    <source>
        <dbReference type="ARBA" id="ARBA00023012"/>
    </source>
</evidence>
<keyword evidence="4" id="KW-0238">DNA-binding</keyword>
<dbReference type="PROSITE" id="PS50930">
    <property type="entry name" value="HTH_LYTTR"/>
    <property type="match status" value="1"/>
</dbReference>
<evidence type="ECO:0008006" key="11">
    <source>
        <dbReference type="Google" id="ProtNLM"/>
    </source>
</evidence>
<dbReference type="RefSeq" id="WP_345234314.1">
    <property type="nucleotide sequence ID" value="NZ_BAABGZ010000013.1"/>
</dbReference>
<organism evidence="9 10">
    <name type="scientific">Hymenobacter saemangeumensis</name>
    <dbReference type="NCBI Taxonomy" id="1084522"/>
    <lineage>
        <taxon>Bacteria</taxon>
        <taxon>Pseudomonadati</taxon>
        <taxon>Bacteroidota</taxon>
        <taxon>Cytophagia</taxon>
        <taxon>Cytophagales</taxon>
        <taxon>Hymenobacteraceae</taxon>
        <taxon>Hymenobacter</taxon>
    </lineage>
</organism>
<protein>
    <recommendedName>
        <fullName evidence="11">Response regulator transcription factor</fullName>
    </recommendedName>
</protein>
<dbReference type="InterPro" id="IPR007492">
    <property type="entry name" value="LytTR_DNA-bd_dom"/>
</dbReference>
<evidence type="ECO:0000256" key="5">
    <source>
        <dbReference type="ARBA" id="ARBA00023163"/>
    </source>
</evidence>
<dbReference type="PROSITE" id="PS50110">
    <property type="entry name" value="RESPONSE_REGULATORY"/>
    <property type="match status" value="1"/>
</dbReference>
<dbReference type="SMART" id="SM00850">
    <property type="entry name" value="LytTR"/>
    <property type="match status" value="1"/>
</dbReference>
<dbReference type="EMBL" id="BAABGZ010000013">
    <property type="protein sequence ID" value="GAA4351039.1"/>
    <property type="molecule type" value="Genomic_DNA"/>
</dbReference>
<dbReference type="Gene3D" id="3.40.50.2300">
    <property type="match status" value="1"/>
</dbReference>
<dbReference type="InterPro" id="IPR039420">
    <property type="entry name" value="WalR-like"/>
</dbReference>
<feature type="modified residue" description="4-aspartylphosphate" evidence="6">
    <location>
        <position position="55"/>
    </location>
</feature>